<organism evidence="1 2">
    <name type="scientific">Channa argus</name>
    <name type="common">Northern snakehead</name>
    <name type="synonym">Ophicephalus argus</name>
    <dbReference type="NCBI Taxonomy" id="215402"/>
    <lineage>
        <taxon>Eukaryota</taxon>
        <taxon>Metazoa</taxon>
        <taxon>Chordata</taxon>
        <taxon>Craniata</taxon>
        <taxon>Vertebrata</taxon>
        <taxon>Euteleostomi</taxon>
        <taxon>Actinopterygii</taxon>
        <taxon>Neopterygii</taxon>
        <taxon>Teleostei</taxon>
        <taxon>Neoteleostei</taxon>
        <taxon>Acanthomorphata</taxon>
        <taxon>Anabantaria</taxon>
        <taxon>Anabantiformes</taxon>
        <taxon>Channoidei</taxon>
        <taxon>Channidae</taxon>
        <taxon>Channa</taxon>
    </lineage>
</organism>
<gene>
    <name evidence="1" type="ORF">EXN66_Car012095</name>
</gene>
<reference evidence="1 2" key="1">
    <citation type="submission" date="2019-02" db="EMBL/GenBank/DDBJ databases">
        <title>Opniocepnalus argus genome.</title>
        <authorList>
            <person name="Zhou C."/>
            <person name="Xiao S."/>
        </authorList>
    </citation>
    <scope>NUCLEOTIDE SEQUENCE [LARGE SCALE GENOMIC DNA]</scope>
    <source>
        <strain evidence="1">OARG1902GOOAL</strain>
        <tissue evidence="1">Muscle</tissue>
    </source>
</reference>
<keyword evidence="2" id="KW-1185">Reference proteome</keyword>
<proteinExistence type="predicted"/>
<sequence>MLLGCCCISILKEISSVTQVMSAVLSWYGTLSSQLESPCYKAVSVQQKVGTGVHGLCLWIINFLNL</sequence>
<name>A0A6G1Q1N5_CHAAH</name>
<accession>A0A6G1Q1N5</accession>
<dbReference type="EMBL" id="CM015723">
    <property type="protein sequence ID" value="KAF3696417.1"/>
    <property type="molecule type" value="Genomic_DNA"/>
</dbReference>
<evidence type="ECO:0000313" key="1">
    <source>
        <dbReference type="EMBL" id="KAF3696417.1"/>
    </source>
</evidence>
<reference evidence="2" key="2">
    <citation type="submission" date="2019-02" db="EMBL/GenBank/DDBJ databases">
        <title>Opniocepnalus argus Var Kimnra genome.</title>
        <authorList>
            <person name="Zhou C."/>
            <person name="Xiao S."/>
        </authorList>
    </citation>
    <scope>NUCLEOTIDE SEQUENCE [LARGE SCALE GENOMIC DNA]</scope>
</reference>
<dbReference type="Proteomes" id="UP000503349">
    <property type="component" value="Chromosome 12"/>
</dbReference>
<protein>
    <submittedName>
        <fullName evidence="1">Uncharacterized protein</fullName>
    </submittedName>
</protein>
<dbReference type="AlphaFoldDB" id="A0A6G1Q1N5"/>
<evidence type="ECO:0000313" key="2">
    <source>
        <dbReference type="Proteomes" id="UP000503349"/>
    </source>
</evidence>